<evidence type="ECO:0000313" key="6">
    <source>
        <dbReference type="Proteomes" id="UP000250200"/>
    </source>
</evidence>
<dbReference type="Proteomes" id="UP000255140">
    <property type="component" value="Unassembled WGS sequence"/>
</dbReference>
<evidence type="ECO:0000313" key="2">
    <source>
        <dbReference type="EMBL" id="SQA17323.1"/>
    </source>
</evidence>
<evidence type="ECO:0000313" key="4">
    <source>
        <dbReference type="EMBL" id="SUN29597.1"/>
    </source>
</evidence>
<dbReference type="InterPro" id="IPR021462">
    <property type="entry name" value="DUF3114"/>
</dbReference>
<protein>
    <submittedName>
        <fullName evidence="3">Protein of uncharacterized function (DUF3114)</fullName>
    </submittedName>
</protein>
<dbReference type="EMBL" id="UAVB01000001">
    <property type="protein sequence ID" value="SQA17323.1"/>
    <property type="molecule type" value="Genomic_DNA"/>
</dbReference>
<accession>A0A0H1U3F8</accession>
<evidence type="ECO:0000313" key="3">
    <source>
        <dbReference type="EMBL" id="SUN12177.1"/>
    </source>
</evidence>
<dbReference type="EMBL" id="LBKL01000022">
    <property type="protein sequence ID" value="KLL44091.1"/>
    <property type="molecule type" value="Genomic_DNA"/>
</dbReference>
<name>A0A0H1U3F8_STRAG</name>
<evidence type="ECO:0000313" key="7">
    <source>
        <dbReference type="Proteomes" id="UP000254076"/>
    </source>
</evidence>
<dbReference type="RefSeq" id="WP_001140265.1">
    <property type="nucleotide sequence ID" value="NZ_CAACXY010000016.1"/>
</dbReference>
<comment type="caution">
    <text evidence="3">The sequence shown here is derived from an EMBL/GenBank/DDBJ whole genome shotgun (WGS) entry which is preliminary data.</text>
</comment>
<evidence type="ECO:0000313" key="5">
    <source>
        <dbReference type="Proteomes" id="UP000035346"/>
    </source>
</evidence>
<evidence type="ECO:0000313" key="8">
    <source>
        <dbReference type="Proteomes" id="UP000255140"/>
    </source>
</evidence>
<dbReference type="Pfam" id="PF11311">
    <property type="entry name" value="DUF3114"/>
    <property type="match status" value="1"/>
</dbReference>
<proteinExistence type="predicted"/>
<dbReference type="Proteomes" id="UP000035346">
    <property type="component" value="Unassembled WGS sequence"/>
</dbReference>
<organism evidence="3 7">
    <name type="scientific">Streptococcus agalactiae</name>
    <dbReference type="NCBI Taxonomy" id="1311"/>
    <lineage>
        <taxon>Bacteria</taxon>
        <taxon>Bacillati</taxon>
        <taxon>Bacillota</taxon>
        <taxon>Bacilli</taxon>
        <taxon>Lactobacillales</taxon>
        <taxon>Streptococcaceae</taxon>
        <taxon>Streptococcus</taxon>
    </lineage>
</organism>
<reference evidence="6 7" key="2">
    <citation type="submission" date="2018-06" db="EMBL/GenBank/DDBJ databases">
        <authorList>
            <consortium name="Pathogen Informatics"/>
            <person name="Doyle S."/>
        </authorList>
    </citation>
    <scope>NUCLEOTIDE SEQUENCE [LARGE SCALE GENOMIC DNA]</scope>
    <source>
        <strain evidence="2 6">NCTC8181</strain>
        <strain evidence="3 7">NCTC8185</strain>
        <strain evidence="4 8">NCTC9828</strain>
    </source>
</reference>
<gene>
    <name evidence="2" type="ORF">NCTC8181_00245</name>
    <name evidence="3" type="ORF">NCTC8185_00128</name>
    <name evidence="4" type="ORF">NCTC9828_01868</name>
    <name evidence="1" type="ORF">WA04_01680</name>
</gene>
<evidence type="ECO:0000313" key="1">
    <source>
        <dbReference type="EMBL" id="KLL44091.1"/>
    </source>
</evidence>
<dbReference type="Proteomes" id="UP000254076">
    <property type="component" value="Unassembled WGS sequence"/>
</dbReference>
<dbReference type="Proteomes" id="UP000250200">
    <property type="component" value="Unassembled WGS sequence"/>
</dbReference>
<sequence>MAKTALNIPFTVEGIENYYQNIKMILSLADKWSIPKDDLLLFLKGLKAIDDIKVGSPIFKYFWTSLSLQAPLKALEFVLEQAKMPAELSGELSETQYLVAQFSDELAPHDDFWIALSQVIYDSFPGNSLAEDTVLNRKLHQFRYLISSQQAQYVRRYFKDVGMTDRDALVNYLSCLREPDSIAYYESARLHNKRRRNGEIFGFPDDESVINSKLLISFHTEFIIDDKGNFLNEIDAEVITSNGIINGASFNYAFKNNTRHKELDVDPVKLDPKFRNDMTRGYRSPNLSRRKWFFFKEEDYDCSYFNKKGYYAFGRRSAKQSVDKQVKYLKKAVQKMRLN</sequence>
<dbReference type="AlphaFoldDB" id="A0A0H1U3F8"/>
<dbReference type="EMBL" id="UHEW01000005">
    <property type="protein sequence ID" value="SUN29597.1"/>
    <property type="molecule type" value="Genomic_DNA"/>
</dbReference>
<reference evidence="1 5" key="1">
    <citation type="journal article" date="2015" name="PLoS ONE">
        <title>Genomic analysis reveals the molecular basis for capsule loss in the group B streptococcus population.</title>
        <authorList>
            <consortium name="DEVANI Consortium"/>
            <person name="Rosini R."/>
            <person name="Campisi E."/>
            <person name="De Chiara M."/>
            <person name="Tettelin H."/>
            <person name="Rinaudo D."/>
            <person name="Toniolo C."/>
            <person name="Metruccio M."/>
            <person name="Guidotti S."/>
            <person name="Sorensen U.B."/>
            <person name="Kilian M."/>
            <person name="Ramirez M."/>
            <person name="Janulczyk R."/>
            <person name="Donati C."/>
            <person name="Grandi G."/>
            <person name="Margarit I."/>
        </authorList>
    </citation>
    <scope>NUCLEOTIDE SEQUENCE [LARGE SCALE GENOMIC DNA]</scope>
    <source>
        <strain evidence="1 5">DK-B-USS-215</strain>
    </source>
</reference>
<dbReference type="EMBL" id="UHEQ01000003">
    <property type="protein sequence ID" value="SUN12177.1"/>
    <property type="molecule type" value="Genomic_DNA"/>
</dbReference>